<organism evidence="1 2">
    <name type="scientific">Rangifer tarandus platyrhynchus</name>
    <name type="common">Svalbard reindeer</name>
    <dbReference type="NCBI Taxonomy" id="3082113"/>
    <lineage>
        <taxon>Eukaryota</taxon>
        <taxon>Metazoa</taxon>
        <taxon>Chordata</taxon>
        <taxon>Craniata</taxon>
        <taxon>Vertebrata</taxon>
        <taxon>Euteleostomi</taxon>
        <taxon>Mammalia</taxon>
        <taxon>Eutheria</taxon>
        <taxon>Laurasiatheria</taxon>
        <taxon>Artiodactyla</taxon>
        <taxon>Ruminantia</taxon>
        <taxon>Pecora</taxon>
        <taxon>Cervidae</taxon>
        <taxon>Odocoileinae</taxon>
        <taxon>Rangifer</taxon>
    </lineage>
</organism>
<evidence type="ECO:0000313" key="1">
    <source>
        <dbReference type="EMBL" id="CAM9571915.1"/>
    </source>
</evidence>
<accession>A0AC59YCF6</accession>
<sequence length="98" mass="10664">MRIYPRVHSGRVQFSQPLEVIMDLVVFTQELHSMLMAASAAPCHPPSNGQREKPGSRDTARLSSGSSPPQAVEVRRKAPWGREGNTATLGLVVSISQL</sequence>
<reference evidence="1" key="1">
    <citation type="submission" date="2023-05" db="EMBL/GenBank/DDBJ databases">
        <authorList>
            <consortium name="ELIXIR-Norway"/>
        </authorList>
    </citation>
    <scope>NUCLEOTIDE SEQUENCE</scope>
</reference>
<evidence type="ECO:0000313" key="2">
    <source>
        <dbReference type="Proteomes" id="UP001162501"/>
    </source>
</evidence>
<dbReference type="EMBL" id="OX596096">
    <property type="protein sequence ID" value="CAM9571915.1"/>
    <property type="molecule type" value="Genomic_DNA"/>
</dbReference>
<gene>
    <name evidence="1" type="ORF">MRATA1EN22A_LOCUS4417</name>
</gene>
<reference evidence="1" key="2">
    <citation type="submission" date="2025-03" db="EMBL/GenBank/DDBJ databases">
        <authorList>
            <consortium name="ELIXIR-Norway"/>
            <consortium name="Elixir Norway"/>
        </authorList>
    </citation>
    <scope>NUCLEOTIDE SEQUENCE</scope>
</reference>
<protein>
    <submittedName>
        <fullName evidence="1">Uncharacterized protein</fullName>
    </submittedName>
</protein>
<dbReference type="Proteomes" id="UP001162501">
    <property type="component" value="Chromosome 12"/>
</dbReference>
<name>A0AC59YCF6_RANTA</name>
<proteinExistence type="predicted"/>